<evidence type="ECO:0000313" key="4">
    <source>
        <dbReference type="Proteomes" id="UP000011910"/>
    </source>
</evidence>
<proteinExistence type="predicted"/>
<dbReference type="eggNOG" id="COG1520">
    <property type="taxonomic scope" value="Bacteria"/>
</dbReference>
<dbReference type="Gene3D" id="2.120.10.30">
    <property type="entry name" value="TolB, C-terminal domain"/>
    <property type="match status" value="1"/>
</dbReference>
<evidence type="ECO:0000256" key="1">
    <source>
        <dbReference type="SAM" id="MobiDB-lite"/>
    </source>
</evidence>
<dbReference type="InterPro" id="IPR002372">
    <property type="entry name" value="PQQ_rpt_dom"/>
</dbReference>
<dbReference type="Pfam" id="PF13360">
    <property type="entry name" value="PQQ_2"/>
    <property type="match status" value="1"/>
</dbReference>
<sequence length="298" mass="32310">MKKIGMLLVGSSLLFGACDSRREADTTSQAPAADTTASQADASTRAPRLEQAWATEAELDVPESVFYNPDENMLYVSNIVGNPTDKDGKGFISKLSLDGKLVQKEWVSGLHAPKGMAMQGGTLYVTDIDALVAIDANGKISKRYPVKGAKFLNDPVAANGMILFTDMQDNKIYALENDKVRVWKENGLSSPNGLAYHNGAVYLASSDFQQITAEGEGDVLASGIGSGDGIGIVDENTFLVSNWQGEVYYVERGKEKVKLLDTKADKINSADITYVPEQNLLLVPTFSDNRVVAYRLQR</sequence>
<gene>
    <name evidence="3" type="ORF">ADICEAN_00024</name>
</gene>
<dbReference type="PROSITE" id="PS51257">
    <property type="entry name" value="PROKAR_LIPOPROTEIN"/>
    <property type="match status" value="1"/>
</dbReference>
<organism evidence="3 4">
    <name type="scientific">Cesiribacter andamanensis AMV16</name>
    <dbReference type="NCBI Taxonomy" id="1279009"/>
    <lineage>
        <taxon>Bacteria</taxon>
        <taxon>Pseudomonadati</taxon>
        <taxon>Bacteroidota</taxon>
        <taxon>Cytophagia</taxon>
        <taxon>Cytophagales</taxon>
        <taxon>Cesiribacteraceae</taxon>
        <taxon>Cesiribacter</taxon>
    </lineage>
</organism>
<protein>
    <recommendedName>
        <fullName evidence="2">Pyrrolo-quinoline quinone repeat domain-containing protein</fullName>
    </recommendedName>
</protein>
<feature type="domain" description="Pyrrolo-quinoline quinone repeat" evidence="2">
    <location>
        <begin position="114"/>
        <end position="224"/>
    </location>
</feature>
<dbReference type="STRING" id="1279009.ADICEAN_00024"/>
<feature type="region of interest" description="Disordered" evidence="1">
    <location>
        <begin position="24"/>
        <end position="46"/>
    </location>
</feature>
<feature type="compositionally biased region" description="Low complexity" evidence="1">
    <location>
        <begin position="26"/>
        <end position="44"/>
    </location>
</feature>
<dbReference type="RefSeq" id="WP_009193438.1">
    <property type="nucleotide sequence ID" value="NZ_AODQ01000001.1"/>
</dbReference>
<dbReference type="InterPro" id="IPR011042">
    <property type="entry name" value="6-blade_b-propeller_TolB-like"/>
</dbReference>
<dbReference type="AlphaFoldDB" id="M7N847"/>
<dbReference type="EMBL" id="AODQ01000001">
    <property type="protein sequence ID" value="EMR04753.1"/>
    <property type="molecule type" value="Genomic_DNA"/>
</dbReference>
<name>M7N847_9BACT</name>
<dbReference type="SUPFAM" id="SSF63829">
    <property type="entry name" value="Calcium-dependent phosphotriesterase"/>
    <property type="match status" value="1"/>
</dbReference>
<keyword evidence="4" id="KW-1185">Reference proteome</keyword>
<evidence type="ECO:0000259" key="2">
    <source>
        <dbReference type="Pfam" id="PF13360"/>
    </source>
</evidence>
<evidence type="ECO:0000313" key="3">
    <source>
        <dbReference type="EMBL" id="EMR04753.1"/>
    </source>
</evidence>
<comment type="caution">
    <text evidence="3">The sequence shown here is derived from an EMBL/GenBank/DDBJ whole genome shotgun (WGS) entry which is preliminary data.</text>
</comment>
<accession>M7N847</accession>
<reference evidence="3 4" key="1">
    <citation type="journal article" date="2013" name="Genome Announc.">
        <title>Draft Genome Sequence of Cesiribacter andamanensis Strain AMV16T, Isolated from a Soil Sample from a Mud Volcano in the Andaman Islands, India.</title>
        <authorList>
            <person name="Shivaji S."/>
            <person name="Ara S."/>
            <person name="Begum Z."/>
            <person name="Srinivas T.N."/>
            <person name="Singh A."/>
            <person name="Kumar Pinnaka A."/>
        </authorList>
    </citation>
    <scope>NUCLEOTIDE SEQUENCE [LARGE SCALE GENOMIC DNA]</scope>
    <source>
        <strain evidence="3 4">AMV16</strain>
    </source>
</reference>
<dbReference type="Proteomes" id="UP000011910">
    <property type="component" value="Unassembled WGS sequence"/>
</dbReference>